<comment type="caution">
    <text evidence="2">The sequence shown here is derived from an EMBL/GenBank/DDBJ whole genome shotgun (WGS) entry which is preliminary data.</text>
</comment>
<name>A0ABW8M2C6_9ACTN</name>
<reference evidence="2 3" key="1">
    <citation type="submission" date="2024-11" db="EMBL/GenBank/DDBJ databases">
        <title>The Natural Products Discovery Center: Release of the First 8490 Sequenced Strains for Exploring Actinobacteria Biosynthetic Diversity.</title>
        <authorList>
            <person name="Kalkreuter E."/>
            <person name="Kautsar S.A."/>
            <person name="Yang D."/>
            <person name="Bader C.D."/>
            <person name="Teijaro C.N."/>
            <person name="Fluegel L."/>
            <person name="Davis C.M."/>
            <person name="Simpson J.R."/>
            <person name="Lauterbach L."/>
            <person name="Steele A.D."/>
            <person name="Gui C."/>
            <person name="Meng S."/>
            <person name="Li G."/>
            <person name="Viehrig K."/>
            <person name="Ye F."/>
            <person name="Su P."/>
            <person name="Kiefer A.F."/>
            <person name="Nichols A."/>
            <person name="Cepeda A.J."/>
            <person name="Yan W."/>
            <person name="Fan B."/>
            <person name="Jiang Y."/>
            <person name="Adhikari A."/>
            <person name="Zheng C.-J."/>
            <person name="Schuster L."/>
            <person name="Cowan T.M."/>
            <person name="Smanski M.J."/>
            <person name="Chevrette M.G."/>
            <person name="De Carvalho L.P.S."/>
            <person name="Shen B."/>
        </authorList>
    </citation>
    <scope>NUCLEOTIDE SEQUENCE [LARGE SCALE GENOMIC DNA]</scope>
    <source>
        <strain evidence="2 3">NPDC020863</strain>
    </source>
</reference>
<sequence length="76" mass="8321">MKNLNATLSVLHSEGAHWRKSTYSGGNDDCVELAITQGRIAVRDSKRPDLTYASFTAATWREFISAVAVGTLNRGH</sequence>
<organism evidence="2 3">
    <name type="scientific">Streptomyces milbemycinicus</name>
    <dbReference type="NCBI Taxonomy" id="476552"/>
    <lineage>
        <taxon>Bacteria</taxon>
        <taxon>Bacillati</taxon>
        <taxon>Actinomycetota</taxon>
        <taxon>Actinomycetes</taxon>
        <taxon>Kitasatosporales</taxon>
        <taxon>Streptomycetaceae</taxon>
        <taxon>Streptomyces</taxon>
    </lineage>
</organism>
<evidence type="ECO:0000313" key="3">
    <source>
        <dbReference type="Proteomes" id="UP001620295"/>
    </source>
</evidence>
<dbReference type="Proteomes" id="UP001620295">
    <property type="component" value="Unassembled WGS sequence"/>
</dbReference>
<dbReference type="InterPro" id="IPR007278">
    <property type="entry name" value="DUF397"/>
</dbReference>
<protein>
    <submittedName>
        <fullName evidence="2">DUF397 domain-containing protein</fullName>
    </submittedName>
</protein>
<feature type="domain" description="DUF397" evidence="1">
    <location>
        <begin position="16"/>
        <end position="67"/>
    </location>
</feature>
<dbReference type="RefSeq" id="WP_404748716.1">
    <property type="nucleotide sequence ID" value="NZ_JBJDQH010000025.1"/>
</dbReference>
<keyword evidence="3" id="KW-1185">Reference proteome</keyword>
<dbReference type="EMBL" id="JBJDQH010000025">
    <property type="protein sequence ID" value="MFK4272333.1"/>
    <property type="molecule type" value="Genomic_DNA"/>
</dbReference>
<evidence type="ECO:0000313" key="2">
    <source>
        <dbReference type="EMBL" id="MFK4272333.1"/>
    </source>
</evidence>
<evidence type="ECO:0000259" key="1">
    <source>
        <dbReference type="Pfam" id="PF04149"/>
    </source>
</evidence>
<dbReference type="Pfam" id="PF04149">
    <property type="entry name" value="DUF397"/>
    <property type="match status" value="1"/>
</dbReference>
<accession>A0ABW8M2C6</accession>
<gene>
    <name evidence="2" type="ORF">ACI2L5_46755</name>
</gene>
<proteinExistence type="predicted"/>